<feature type="compositionally biased region" description="Basic and acidic residues" evidence="1">
    <location>
        <begin position="108"/>
        <end position="117"/>
    </location>
</feature>
<dbReference type="Proteomes" id="UP000007718">
    <property type="component" value="Plasmid pDEIPR02"/>
</dbReference>
<keyword evidence="3" id="KW-1185">Reference proteome</keyword>
<dbReference type="HOGENOM" id="CLU_1178680_0_0_0"/>
<sequence length="235" mass="25594">MIDSFRAARKRPSRTAFFHKGNKVPPGKGTKCHRENPKREQSATGKGNKVPPGKSQKGTKCHRESQSFPQPTVLFWPFRRRSGLRREQSATGKIPKGNKVPPGKGTKCHRENPKREQSATGNSVRNRVMMHSVEIAASGRWTLQLCPALQESAAGFLGGKDCAEPVPGVWDRLEAGLGLGAGPVACRGAQQLPGLGMQRGVVSVFDFGWQVVQTEAFPNGGPQPQFQFLVTYSPP</sequence>
<organism evidence="2 3">
    <name type="scientific">Deinococcus proteolyticus (strain ATCC 35074 / DSM 20540 / JCM 6276 / NBRC 101906 / NCIMB 13154 / VKM Ac-1939 / CCM 2703 / MRP)</name>
    <dbReference type="NCBI Taxonomy" id="693977"/>
    <lineage>
        <taxon>Bacteria</taxon>
        <taxon>Thermotogati</taxon>
        <taxon>Deinococcota</taxon>
        <taxon>Deinococci</taxon>
        <taxon>Deinococcales</taxon>
        <taxon>Deinococcaceae</taxon>
        <taxon>Deinococcus</taxon>
    </lineage>
</organism>
<reference evidence="2 3" key="2">
    <citation type="journal article" date="2012" name="Stand. Genomic Sci.">
        <title>Complete genome sequence of the orange-red pigmented, radioresistant Deinococcus proteolyticus type strain (MRP(T)).</title>
        <authorList>
            <person name="Copeland A."/>
            <person name="Zeytun A."/>
            <person name="Yassawong M."/>
            <person name="Nolan M."/>
            <person name="Lucas S."/>
            <person name="Hammon N."/>
            <person name="Deshpande S."/>
            <person name="Cheng J.F."/>
            <person name="Han C."/>
            <person name="Tapia R."/>
            <person name="Goodwin L.A."/>
            <person name="Pitluck S."/>
            <person name="Mavromatis K."/>
            <person name="Liolios K."/>
            <person name="Pagani I."/>
            <person name="Ivanova N."/>
            <person name="Mikhailova N."/>
            <person name="Pati A."/>
            <person name="Chen A."/>
            <person name="Palaniappan K."/>
            <person name="Land M."/>
            <person name="Hauser L."/>
            <person name="Jeffries C.D."/>
            <person name="Brambilla E.M."/>
            <person name="Rohde M."/>
            <person name="Sikorski J."/>
            <person name="Pukall R."/>
            <person name="Goker M."/>
            <person name="Detter J.C."/>
            <person name="Woyke T."/>
            <person name="Bristow J."/>
            <person name="Eisen J.A."/>
            <person name="Markowitz V."/>
            <person name="Hugenholtz P."/>
            <person name="Kyrpides N.C."/>
            <person name="Klenk H.P."/>
            <person name="Lapidus A."/>
        </authorList>
    </citation>
    <scope>NUCLEOTIDE SEQUENCE [LARGE SCALE GENOMIC DNA]</scope>
    <source>
        <strain evidence="3">ATCC 35074 / DSM 20540 / JCM 6276 / NBRC 101906 / NCIMB 13154 / VKM Ac-1939 / CCM 2703 / MRP</strain>
        <plasmid evidence="3">Plasmid pDEIPR02</plasmid>
    </source>
</reference>
<accession>F0RQE5</accession>
<evidence type="ECO:0000256" key="1">
    <source>
        <dbReference type="SAM" id="MobiDB-lite"/>
    </source>
</evidence>
<geneLocation type="plasmid" evidence="2 3">
    <name>pDEIPR02</name>
</geneLocation>
<proteinExistence type="predicted"/>
<feature type="region of interest" description="Disordered" evidence="1">
    <location>
        <begin position="1"/>
        <end position="124"/>
    </location>
</feature>
<dbReference type="EMBL" id="CP002538">
    <property type="protein sequence ID" value="ADY27504.1"/>
    <property type="molecule type" value="Genomic_DNA"/>
</dbReference>
<gene>
    <name evidence="2" type="ordered locus">Deipr_2380</name>
</gene>
<evidence type="ECO:0000313" key="2">
    <source>
        <dbReference type="EMBL" id="ADY27504.1"/>
    </source>
</evidence>
<feature type="compositionally biased region" description="Basic and acidic residues" evidence="1">
    <location>
        <begin position="32"/>
        <end position="41"/>
    </location>
</feature>
<protein>
    <submittedName>
        <fullName evidence="2">Uncharacterized protein</fullName>
    </submittedName>
</protein>
<reference evidence="3" key="1">
    <citation type="submission" date="2011-02" db="EMBL/GenBank/DDBJ databases">
        <title>The complete sequence of plasmid2 of Deinococcus proteolyticus DSM 20540.</title>
        <authorList>
            <consortium name="US DOE Joint Genome Institute (JGI-PGF)"/>
            <person name="Lucas S."/>
            <person name="Copeland A."/>
            <person name="Lapidus A."/>
            <person name="Bruce D."/>
            <person name="Goodwin L."/>
            <person name="Pitluck S."/>
            <person name="Kyrpides N."/>
            <person name="Mavromatis K."/>
            <person name="Pagani I."/>
            <person name="Ivanova N."/>
            <person name="Ovchinnikova G."/>
            <person name="Zeytun A."/>
            <person name="Detter J.C."/>
            <person name="Han C."/>
            <person name="Land M."/>
            <person name="Hauser L."/>
            <person name="Markowitz V."/>
            <person name="Cheng J.-F."/>
            <person name="Hugenholtz P."/>
            <person name="Woyke T."/>
            <person name="Wu D."/>
            <person name="Pukall R."/>
            <person name="Steenblock K."/>
            <person name="Brambilla E."/>
            <person name="Klenk H.-P."/>
            <person name="Eisen J.A."/>
        </authorList>
    </citation>
    <scope>NUCLEOTIDE SEQUENCE [LARGE SCALE GENOMIC DNA]</scope>
    <source>
        <strain evidence="3">ATCC 35074 / DSM 20540 / JCM 6276 / NBRC 101906 / NCIMB 13154 / VKM Ac-1939 / CCM 2703 / MRP</strain>
        <plasmid evidence="3">Plasmid pDEIPR02</plasmid>
    </source>
</reference>
<dbReference type="KEGG" id="dpt:Deipr_2380"/>
<name>F0RQE5_DEIPM</name>
<evidence type="ECO:0000313" key="3">
    <source>
        <dbReference type="Proteomes" id="UP000007718"/>
    </source>
</evidence>
<keyword evidence="2" id="KW-0614">Plasmid</keyword>
<dbReference type="AlphaFoldDB" id="F0RQE5"/>